<evidence type="ECO:0000313" key="1">
    <source>
        <dbReference type="EMBL" id="EUC35476.1"/>
    </source>
</evidence>
<dbReference type="Proteomes" id="UP000053841">
    <property type="component" value="Unassembled WGS sequence"/>
</dbReference>
<dbReference type="AlphaFoldDB" id="W6YVH8"/>
<name>W6YVH8_COCC2</name>
<evidence type="ECO:0000313" key="2">
    <source>
        <dbReference type="Proteomes" id="UP000053841"/>
    </source>
</evidence>
<dbReference type="KEGG" id="bze:COCCADRAFT_90618"/>
<organism evidence="1 2">
    <name type="scientific">Cochliobolus carbonum (strain 26-R-13)</name>
    <name type="common">Maize leaf spot fungus</name>
    <name type="synonym">Bipolaris zeicola</name>
    <dbReference type="NCBI Taxonomy" id="930089"/>
    <lineage>
        <taxon>Eukaryota</taxon>
        <taxon>Fungi</taxon>
        <taxon>Dikarya</taxon>
        <taxon>Ascomycota</taxon>
        <taxon>Pezizomycotina</taxon>
        <taxon>Dothideomycetes</taxon>
        <taxon>Pleosporomycetidae</taxon>
        <taxon>Pleosporales</taxon>
        <taxon>Pleosporineae</taxon>
        <taxon>Pleosporaceae</taxon>
        <taxon>Bipolaris</taxon>
    </lineage>
</organism>
<keyword evidence="2" id="KW-1185">Reference proteome</keyword>
<reference evidence="1 2" key="1">
    <citation type="journal article" date="2013" name="PLoS Genet.">
        <title>Comparative genome structure, secondary metabolite, and effector coding capacity across Cochliobolus pathogens.</title>
        <authorList>
            <person name="Condon B.J."/>
            <person name="Leng Y."/>
            <person name="Wu D."/>
            <person name="Bushley K.E."/>
            <person name="Ohm R.A."/>
            <person name="Otillar R."/>
            <person name="Martin J."/>
            <person name="Schackwitz W."/>
            <person name="Grimwood J."/>
            <person name="MohdZainudin N."/>
            <person name="Xue C."/>
            <person name="Wang R."/>
            <person name="Manning V.A."/>
            <person name="Dhillon B."/>
            <person name="Tu Z.J."/>
            <person name="Steffenson B.J."/>
            <person name="Salamov A."/>
            <person name="Sun H."/>
            <person name="Lowry S."/>
            <person name="LaButti K."/>
            <person name="Han J."/>
            <person name="Copeland A."/>
            <person name="Lindquist E."/>
            <person name="Barry K."/>
            <person name="Schmutz J."/>
            <person name="Baker S.E."/>
            <person name="Ciuffetti L.M."/>
            <person name="Grigoriev I.V."/>
            <person name="Zhong S."/>
            <person name="Turgeon B.G."/>
        </authorList>
    </citation>
    <scope>NUCLEOTIDE SEQUENCE [LARGE SCALE GENOMIC DNA]</scope>
    <source>
        <strain evidence="1 2">26-R-13</strain>
    </source>
</reference>
<accession>W6YVH8</accession>
<gene>
    <name evidence="1" type="ORF">COCCADRAFT_90618</name>
</gene>
<dbReference type="GeneID" id="19153005"/>
<dbReference type="EMBL" id="KI964574">
    <property type="protein sequence ID" value="EUC35476.1"/>
    <property type="molecule type" value="Genomic_DNA"/>
</dbReference>
<proteinExistence type="predicted"/>
<protein>
    <submittedName>
        <fullName evidence="1">Uncharacterized protein</fullName>
    </submittedName>
</protein>
<dbReference type="RefSeq" id="XP_007710203.1">
    <property type="nucleotide sequence ID" value="XM_007712013.1"/>
</dbReference>
<sequence>MSSSPTANPAVHHHRQPPLPSFFAAPSCLVLSAQPYTSSHYLTLFLLLFRPTPPCIPTHALYLLHPSFFCFV</sequence>
<dbReference type="HOGENOM" id="CLU_2721856_0_0_1"/>